<sequence length="796" mass="89853">MSSITAQQSKLNLELVPKEKRCSRELGHTWESSQSLMLLLIRCINLGELLLLSLIEVYLERQLEDFTYQINNRGHKKQVKMYYPQFTKVIIHYFLTKDKTVSRRNKIGMHTCSPEMRETKAHKTYLGYATGVTPPKKAINFKKTTSPKLTTVPASPQEPIKKSKRVKRPAKKSTNASTAGVVIRDVNISGPSGELDGTPTLPDRLSGLTIPVWAVVSRLPLTHLTFERQGIELLLDAALLEDAQLKKALKKSKKETHKLQVSGSSEGADFKSEVPDESKAKSFNTSEGTGVKPGVPDVSKAYSSESDNGSWRDSDDDNESDDNDDKGSKNDDNSGKGEVKMTDATRESGSQEKSYEQVVEDEHVTLVDEVASLMNIKVHQEESSTQAPPILLVPVTAIPETSTVQATTVHPTIQPFTSIPQQSTPTPEPTTEPSTTLIPDLSSLFRFDHRVSTLEKELSQLKQNQEGNLGNDDEELVRVVASKCNWFTKPKKPQEPTDPDWNVGKTPQQRPTQSWLMTLAATADKPSQTFNELMSTPIDFSTCIMNGLNITNLTQETLLKLDWDNPEGGDYLFDLTKPTPLVMNRNCQIVLIDWFFNNDLKYLQGGISTMTYTTSTKKSKVTQYDLPGIEDMVPKIWSPVKVAYDKHALWGISHWRKQHKTFNAYARGLESSHDVYSTKRIMAVTRVKNMLILIVQNRLNNLSGDDVFDFSITLQMFTRSMVIQKRVEDLQLGVKSYMKKINVTKPETTRPDIRKRDPYTPHTDPQGFIYVDNQWRNRLMRSDELYKFSDGTLTRL</sequence>
<feature type="compositionally biased region" description="Polar residues" evidence="1">
    <location>
        <begin position="301"/>
        <end position="311"/>
    </location>
</feature>
<gene>
    <name evidence="2" type="ORF">Tci_062337</name>
</gene>
<feature type="region of interest" description="Disordered" evidence="1">
    <location>
        <begin position="250"/>
        <end position="358"/>
    </location>
</feature>
<feature type="compositionally biased region" description="Low complexity" evidence="1">
    <location>
        <begin position="414"/>
        <end position="437"/>
    </location>
</feature>
<feature type="compositionally biased region" description="Basic and acidic residues" evidence="1">
    <location>
        <begin position="325"/>
        <end position="358"/>
    </location>
</feature>
<comment type="caution">
    <text evidence="2">The sequence shown here is derived from an EMBL/GenBank/DDBJ whole genome shotgun (WGS) entry which is preliminary data.</text>
</comment>
<evidence type="ECO:0000256" key="1">
    <source>
        <dbReference type="SAM" id="MobiDB-lite"/>
    </source>
</evidence>
<reference evidence="2" key="1">
    <citation type="journal article" date="2019" name="Sci. Rep.">
        <title>Draft genome of Tanacetum cinerariifolium, the natural source of mosquito coil.</title>
        <authorList>
            <person name="Yamashiro T."/>
            <person name="Shiraishi A."/>
            <person name="Satake H."/>
            <person name="Nakayama K."/>
        </authorList>
    </citation>
    <scope>NUCLEOTIDE SEQUENCE</scope>
</reference>
<dbReference type="EMBL" id="BKCJ010010168">
    <property type="protein sequence ID" value="GEU90359.1"/>
    <property type="molecule type" value="Genomic_DNA"/>
</dbReference>
<feature type="region of interest" description="Disordered" evidence="1">
    <location>
        <begin position="412"/>
        <end position="437"/>
    </location>
</feature>
<feature type="region of interest" description="Disordered" evidence="1">
    <location>
        <begin position="488"/>
        <end position="508"/>
    </location>
</feature>
<accession>A0A6L2NYF0</accession>
<name>A0A6L2NYF0_TANCI</name>
<proteinExistence type="predicted"/>
<feature type="region of interest" description="Disordered" evidence="1">
    <location>
        <begin position="147"/>
        <end position="178"/>
    </location>
</feature>
<evidence type="ECO:0000313" key="2">
    <source>
        <dbReference type="EMBL" id="GEU90359.1"/>
    </source>
</evidence>
<feature type="compositionally biased region" description="Acidic residues" evidence="1">
    <location>
        <begin position="314"/>
        <end position="324"/>
    </location>
</feature>
<dbReference type="AlphaFoldDB" id="A0A6L2NYF0"/>
<feature type="compositionally biased region" description="Basic and acidic residues" evidence="1">
    <location>
        <begin position="268"/>
        <end position="280"/>
    </location>
</feature>
<protein>
    <submittedName>
        <fullName evidence="2">Uncharacterized protein</fullName>
    </submittedName>
</protein>
<feature type="compositionally biased region" description="Basic residues" evidence="1">
    <location>
        <begin position="162"/>
        <end position="171"/>
    </location>
</feature>
<organism evidence="2">
    <name type="scientific">Tanacetum cinerariifolium</name>
    <name type="common">Dalmatian daisy</name>
    <name type="synonym">Chrysanthemum cinerariifolium</name>
    <dbReference type="NCBI Taxonomy" id="118510"/>
    <lineage>
        <taxon>Eukaryota</taxon>
        <taxon>Viridiplantae</taxon>
        <taxon>Streptophyta</taxon>
        <taxon>Embryophyta</taxon>
        <taxon>Tracheophyta</taxon>
        <taxon>Spermatophyta</taxon>
        <taxon>Magnoliopsida</taxon>
        <taxon>eudicotyledons</taxon>
        <taxon>Gunneridae</taxon>
        <taxon>Pentapetalae</taxon>
        <taxon>asterids</taxon>
        <taxon>campanulids</taxon>
        <taxon>Asterales</taxon>
        <taxon>Asteraceae</taxon>
        <taxon>Asteroideae</taxon>
        <taxon>Anthemideae</taxon>
        <taxon>Anthemidinae</taxon>
        <taxon>Tanacetum</taxon>
    </lineage>
</organism>